<evidence type="ECO:0000256" key="6">
    <source>
        <dbReference type="ARBA" id="ARBA00022989"/>
    </source>
</evidence>
<keyword evidence="6 8" id="KW-1133">Transmembrane helix</keyword>
<evidence type="ECO:0000256" key="1">
    <source>
        <dbReference type="ARBA" id="ARBA00004429"/>
    </source>
</evidence>
<feature type="transmembrane region" description="Helical" evidence="8">
    <location>
        <begin position="430"/>
        <end position="450"/>
    </location>
</feature>
<evidence type="ECO:0000256" key="3">
    <source>
        <dbReference type="ARBA" id="ARBA00022475"/>
    </source>
</evidence>
<evidence type="ECO:0000313" key="9">
    <source>
        <dbReference type="EMBL" id="SDX85173.1"/>
    </source>
</evidence>
<reference evidence="9 10" key="1">
    <citation type="submission" date="2016-10" db="EMBL/GenBank/DDBJ databases">
        <authorList>
            <person name="de Groot N.N."/>
        </authorList>
    </citation>
    <scope>NUCLEOTIDE SEQUENCE [LARGE SCALE GENOMIC DNA]</scope>
    <source>
        <strain evidence="9 10">DSM 17890</strain>
    </source>
</reference>
<feature type="transmembrane region" description="Helical" evidence="8">
    <location>
        <begin position="385"/>
        <end position="409"/>
    </location>
</feature>
<feature type="transmembrane region" description="Helical" evidence="8">
    <location>
        <begin position="850"/>
        <end position="870"/>
    </location>
</feature>
<evidence type="ECO:0000256" key="7">
    <source>
        <dbReference type="ARBA" id="ARBA00023136"/>
    </source>
</evidence>
<dbReference type="Gene3D" id="3.30.70.1440">
    <property type="entry name" value="Multidrug efflux transporter AcrB pore domain"/>
    <property type="match status" value="1"/>
</dbReference>
<proteinExistence type="predicted"/>
<protein>
    <submittedName>
        <fullName evidence="9">Multidrug efflux pump</fullName>
    </submittedName>
</protein>
<dbReference type="GO" id="GO:0005886">
    <property type="term" value="C:plasma membrane"/>
    <property type="evidence" value="ECO:0007669"/>
    <property type="project" value="UniProtKB-SubCell"/>
</dbReference>
<gene>
    <name evidence="9" type="ORF">SAMN05444336_11196</name>
</gene>
<dbReference type="Gene3D" id="1.20.1640.10">
    <property type="entry name" value="Multidrug efflux transporter AcrB transmembrane domain"/>
    <property type="match status" value="2"/>
</dbReference>
<feature type="transmembrane region" description="Helical" evidence="8">
    <location>
        <begin position="903"/>
        <end position="928"/>
    </location>
</feature>
<keyword evidence="2" id="KW-0813">Transport</keyword>
<dbReference type="SUPFAM" id="SSF82693">
    <property type="entry name" value="Multidrug efflux transporter AcrB pore domain, PN1, PN2, PC1 and PC2 subdomains"/>
    <property type="match status" value="4"/>
</dbReference>
<keyword evidence="5 8" id="KW-0812">Transmembrane</keyword>
<dbReference type="InterPro" id="IPR001036">
    <property type="entry name" value="Acrflvin-R"/>
</dbReference>
<evidence type="ECO:0000313" key="10">
    <source>
        <dbReference type="Proteomes" id="UP000199118"/>
    </source>
</evidence>
<dbReference type="RefSeq" id="WP_092685032.1">
    <property type="nucleotide sequence ID" value="NZ_FNMZ01000011.1"/>
</dbReference>
<evidence type="ECO:0000256" key="2">
    <source>
        <dbReference type="ARBA" id="ARBA00022448"/>
    </source>
</evidence>
<name>A0A1H3F2A7_9RHOB</name>
<evidence type="ECO:0000256" key="4">
    <source>
        <dbReference type="ARBA" id="ARBA00022519"/>
    </source>
</evidence>
<feature type="transmembrane region" description="Helical" evidence="8">
    <location>
        <begin position="519"/>
        <end position="540"/>
    </location>
</feature>
<keyword evidence="4" id="KW-0997">Cell inner membrane</keyword>
<dbReference type="Gene3D" id="3.30.70.1430">
    <property type="entry name" value="Multidrug efflux transporter AcrB pore domain"/>
    <property type="match status" value="2"/>
</dbReference>
<dbReference type="PANTHER" id="PTHR32063">
    <property type="match status" value="1"/>
</dbReference>
<dbReference type="Gene3D" id="3.30.70.1320">
    <property type="entry name" value="Multidrug efflux transporter AcrB pore domain like"/>
    <property type="match status" value="1"/>
</dbReference>
<dbReference type="FunFam" id="1.20.1640.10:FF:000001">
    <property type="entry name" value="Efflux pump membrane transporter"/>
    <property type="match status" value="1"/>
</dbReference>
<keyword evidence="3" id="KW-1003">Cell membrane</keyword>
<dbReference type="Proteomes" id="UP000199118">
    <property type="component" value="Unassembled WGS sequence"/>
</dbReference>
<dbReference type="Gene3D" id="3.30.2090.10">
    <property type="entry name" value="Multidrug efflux transporter AcrB TolC docking domain, DN and DC subdomains"/>
    <property type="match status" value="2"/>
</dbReference>
<feature type="transmembrane region" description="Helical" evidence="8">
    <location>
        <begin position="949"/>
        <end position="968"/>
    </location>
</feature>
<accession>A0A1H3F2A7</accession>
<dbReference type="GO" id="GO:0042910">
    <property type="term" value="F:xenobiotic transmembrane transporter activity"/>
    <property type="evidence" value="ECO:0007669"/>
    <property type="project" value="TreeGrafter"/>
</dbReference>
<comment type="subcellular location">
    <subcellularLocation>
        <location evidence="1">Cell inner membrane</location>
        <topology evidence="1">Multi-pass membrane protein</topology>
    </subcellularLocation>
</comment>
<keyword evidence="10" id="KW-1185">Reference proteome</keyword>
<evidence type="ECO:0000256" key="5">
    <source>
        <dbReference type="ARBA" id="ARBA00022692"/>
    </source>
</evidence>
<dbReference type="SUPFAM" id="SSF82866">
    <property type="entry name" value="Multidrug efflux transporter AcrB transmembrane domain"/>
    <property type="match status" value="2"/>
</dbReference>
<feature type="transmembrane region" description="Helical" evidence="8">
    <location>
        <begin position="12"/>
        <end position="29"/>
    </location>
</feature>
<organism evidence="9 10">
    <name type="scientific">Albimonas donghaensis</name>
    <dbReference type="NCBI Taxonomy" id="356660"/>
    <lineage>
        <taxon>Bacteria</taxon>
        <taxon>Pseudomonadati</taxon>
        <taxon>Pseudomonadota</taxon>
        <taxon>Alphaproteobacteria</taxon>
        <taxon>Rhodobacterales</taxon>
        <taxon>Paracoccaceae</taxon>
        <taxon>Albimonas</taxon>
    </lineage>
</organism>
<feature type="transmembrane region" description="Helical" evidence="8">
    <location>
        <begin position="333"/>
        <end position="352"/>
    </location>
</feature>
<dbReference type="Pfam" id="PF00873">
    <property type="entry name" value="ACR_tran"/>
    <property type="match status" value="1"/>
</dbReference>
<evidence type="ECO:0000256" key="8">
    <source>
        <dbReference type="SAM" id="Phobius"/>
    </source>
</evidence>
<feature type="transmembrane region" description="Helical" evidence="8">
    <location>
        <begin position="359"/>
        <end position="379"/>
    </location>
</feature>
<dbReference type="InterPro" id="IPR027463">
    <property type="entry name" value="AcrB_DN_DC_subdom"/>
</dbReference>
<feature type="transmembrane region" description="Helical" evidence="8">
    <location>
        <begin position="462"/>
        <end position="489"/>
    </location>
</feature>
<feature type="transmembrane region" description="Helical" evidence="8">
    <location>
        <begin position="877"/>
        <end position="897"/>
    </location>
</feature>
<dbReference type="EMBL" id="FNMZ01000011">
    <property type="protein sequence ID" value="SDX85173.1"/>
    <property type="molecule type" value="Genomic_DNA"/>
</dbReference>
<dbReference type="STRING" id="356660.SAMN05444336_11196"/>
<dbReference type="PRINTS" id="PR00702">
    <property type="entry name" value="ACRIFLAVINRP"/>
</dbReference>
<dbReference type="OrthoDB" id="9807350at2"/>
<sequence length="1040" mass="111210">MSFPGFFIRRPVFAAVLSLLIVVIGLVSLTRLPVRELPDVDAATVTISTSWRGAAPSVVDTQITEVVESAVAGVAGVERIASSSERGDSRVVVTFVTSRDVDDAANDIRGAVARIVNRLPEEADDPRVYKNDSDSDPVMRLAIVSDRHDPPRITDYAERYIVDRLATLDGVAAVTINGQRRYAIRIALDPAAMAARGLTATEIAAALRANNLELPAGDVISLWRRFQVRAATRLDDPEDFRRLVVSVVDGAPVRLGEIAEVTVGSENDETIVRSEGRNAVGLSVQRQSQANTIAISEAVRAELENIRASMPAGMEIFVSSDDAVFIQSSIEEVLKTLAIAVGLVVLVIFVFLGSPRATLAPAVVIPVALIGAVAGIYAFGFSINILTLFALILAIGIVVDDAIVVLENIQRRVERGEPPAAAALRGSDQVVFAVLATSITLVSVFVPISFLDGQVGRLFTEFGIVMAVAVAFSTFVALTLTPVLCHRVLRQGSGGMLERAVNRVFAAIERGYRAALRGVMGYPLVIIVVALSIAGSAAWLNEQLSRELSPREDRGVFFVAVTAPQGATVAYTDREVAEVETRLLPLLDTGDAARIFSIIGFRGETHRAFVVVRLSDWKARARTSQEIVGSLIGPVSSLPGARAFPINPSGLGLRGSRTPLQVKVLGPDFLSVQEWSKTLLEALAEEPGLRNLETDYEETQPELSIEVDRALADDLGVSVEDIGATLQTFFAGREVTGWIERGREYPVILQAKEDSRRTAEDLGAMYVRSNTTGALIPLSALLTSSEGAASPELARFNRLPAIEISAALEEGYDLGAAVEAVLATAARVLPAEAQIAFDGQSREFQETSGGAVWTFVFAILVVYLVLAAQFESFVDPLVILLTVPLGLTGAFATLWLFDQSLNIYTQVGLVLLIGLMAKNGILIVEFANQLRDEGYSVREAALEGAVARLRPVAMTVISTLLGALPLVWSTGAGSEAREAIGLVIMGGFGIASLLTLFLTPVLYDLMVRHTRSRGAVSQELESALAADDRAAGAETRTPAE</sequence>
<dbReference type="SUPFAM" id="SSF82714">
    <property type="entry name" value="Multidrug efflux transporter AcrB TolC docking domain, DN and DC subdomains"/>
    <property type="match status" value="2"/>
</dbReference>
<dbReference type="PANTHER" id="PTHR32063:SF14">
    <property type="entry name" value="BLL4319 PROTEIN"/>
    <property type="match status" value="1"/>
</dbReference>
<keyword evidence="7 8" id="KW-0472">Membrane</keyword>
<feature type="transmembrane region" description="Helical" evidence="8">
    <location>
        <begin position="980"/>
        <end position="1003"/>
    </location>
</feature>
<dbReference type="AlphaFoldDB" id="A0A1H3F2A7"/>